<gene>
    <name evidence="1" type="ORF">CYJ73_21160</name>
</gene>
<dbReference type="Proteomes" id="UP000234662">
    <property type="component" value="Unassembled WGS sequence"/>
</dbReference>
<accession>A0A2I1R370</accession>
<organism evidence="1 2">
    <name type="scientific">Gordonia terrae</name>
    <dbReference type="NCBI Taxonomy" id="2055"/>
    <lineage>
        <taxon>Bacteria</taxon>
        <taxon>Bacillati</taxon>
        <taxon>Actinomycetota</taxon>
        <taxon>Actinomycetes</taxon>
        <taxon>Mycobacteriales</taxon>
        <taxon>Gordoniaceae</taxon>
        <taxon>Gordonia</taxon>
    </lineage>
</organism>
<sequence>MIVKWLRDFAESRTNVPGREDVRSAERARCERVIAEAGRVDLMEPPPEVNFTSEIDYMLEPMLDDRQRSWALAQTVHAVWRPVLTSVGVGIRADQFFEASGVDPEVFMAIVTGTRKSRKTWRRADLERMASATGIPAATIAALNRHMAARWEDVVNGRELDRLT</sequence>
<evidence type="ECO:0000313" key="2">
    <source>
        <dbReference type="Proteomes" id="UP000234662"/>
    </source>
</evidence>
<dbReference type="AlphaFoldDB" id="A0A2I1R370"/>
<dbReference type="EMBL" id="PKJC01000023">
    <property type="protein sequence ID" value="PKZ63574.1"/>
    <property type="molecule type" value="Genomic_DNA"/>
</dbReference>
<proteinExistence type="predicted"/>
<comment type="caution">
    <text evidence="1">The sequence shown here is derived from an EMBL/GenBank/DDBJ whole genome shotgun (WGS) entry which is preliminary data.</text>
</comment>
<dbReference type="RefSeq" id="WP_101822078.1">
    <property type="nucleotide sequence ID" value="NZ_PKJC01000023.1"/>
</dbReference>
<protein>
    <submittedName>
        <fullName evidence="1">Uncharacterized protein</fullName>
    </submittedName>
</protein>
<evidence type="ECO:0000313" key="1">
    <source>
        <dbReference type="EMBL" id="PKZ63574.1"/>
    </source>
</evidence>
<name>A0A2I1R370_9ACTN</name>
<reference evidence="1 2" key="1">
    <citation type="submission" date="2017-12" db="EMBL/GenBank/DDBJ databases">
        <title>Phylogenetic diversity of female urinary microbiome.</title>
        <authorList>
            <person name="Thomas-White K."/>
            <person name="Wolfe A.J."/>
        </authorList>
    </citation>
    <scope>NUCLEOTIDE SEQUENCE [LARGE SCALE GENOMIC DNA]</scope>
    <source>
        <strain evidence="1 2">UMB0777</strain>
    </source>
</reference>